<gene>
    <name evidence="1" type="ORF">RCOM_1804610</name>
</gene>
<feature type="non-terminal residue" evidence="1">
    <location>
        <position position="384"/>
    </location>
</feature>
<dbReference type="Proteomes" id="UP000008311">
    <property type="component" value="Unassembled WGS sequence"/>
</dbReference>
<accession>B9TJ45</accession>
<proteinExistence type="predicted"/>
<dbReference type="EMBL" id="EQ983399">
    <property type="protein sequence ID" value="EEF24119.1"/>
    <property type="molecule type" value="Genomic_DNA"/>
</dbReference>
<keyword evidence="2" id="KW-1185">Reference proteome</keyword>
<evidence type="ECO:0000313" key="1">
    <source>
        <dbReference type="EMBL" id="EEF24119.1"/>
    </source>
</evidence>
<reference evidence="2" key="1">
    <citation type="journal article" date="2010" name="Nat. Biotechnol.">
        <title>Draft genome sequence of the oilseed species Ricinus communis.</title>
        <authorList>
            <person name="Chan A.P."/>
            <person name="Crabtree J."/>
            <person name="Zhao Q."/>
            <person name="Lorenzi H."/>
            <person name="Orvis J."/>
            <person name="Puiu D."/>
            <person name="Melake-Berhan A."/>
            <person name="Jones K.M."/>
            <person name="Redman J."/>
            <person name="Chen G."/>
            <person name="Cahoon E.B."/>
            <person name="Gedil M."/>
            <person name="Stanke M."/>
            <person name="Haas B.J."/>
            <person name="Wortman J.R."/>
            <person name="Fraser-Liggett C.M."/>
            <person name="Ravel J."/>
            <person name="Rabinowicz P.D."/>
        </authorList>
    </citation>
    <scope>NUCLEOTIDE SEQUENCE [LARGE SCALE GENOMIC DNA]</scope>
    <source>
        <strain evidence="2">cv. Hale</strain>
    </source>
</reference>
<name>B9TJ45_RICCO</name>
<protein>
    <submittedName>
        <fullName evidence="1">Uncharacterized protein</fullName>
    </submittedName>
</protein>
<organism evidence="1 2">
    <name type="scientific">Ricinus communis</name>
    <name type="common">Castor bean</name>
    <dbReference type="NCBI Taxonomy" id="3988"/>
    <lineage>
        <taxon>Eukaryota</taxon>
        <taxon>Viridiplantae</taxon>
        <taxon>Streptophyta</taxon>
        <taxon>Embryophyta</taxon>
        <taxon>Tracheophyta</taxon>
        <taxon>Spermatophyta</taxon>
        <taxon>Magnoliopsida</taxon>
        <taxon>eudicotyledons</taxon>
        <taxon>Gunneridae</taxon>
        <taxon>Pentapetalae</taxon>
        <taxon>rosids</taxon>
        <taxon>fabids</taxon>
        <taxon>Malpighiales</taxon>
        <taxon>Euphorbiaceae</taxon>
        <taxon>Acalyphoideae</taxon>
        <taxon>Acalypheae</taxon>
        <taxon>Ricinus</taxon>
    </lineage>
</organism>
<dbReference type="Pfam" id="PF18944">
    <property type="entry name" value="DUF5691"/>
    <property type="match status" value="1"/>
</dbReference>
<dbReference type="InterPro" id="IPR043746">
    <property type="entry name" value="DUF5691"/>
</dbReference>
<dbReference type="InParanoid" id="B9TJ45"/>
<evidence type="ECO:0000313" key="2">
    <source>
        <dbReference type="Proteomes" id="UP000008311"/>
    </source>
</evidence>
<sequence length="384" mass="42451">MIGGRLKTAILPKLLTGARDGLPLDAIGATDSLQALALAAQALRFDRPPQPLQFQIEDVIADRATIMPDAARKLLIRLMAGKGQASLSAAIVRKLVERKLRLHPFDLPKLETFVKAHAEDLGAEALAFSEREKPVAQKQNYFAPDRLSDENWMLATPAVKAGYISGRRAIDPDAARALVEAVWKTEDADSRFRLLGAFRERLSEADAPFLTSLEKDRAPRVRALAQRLIVKLPGFEGSDPALREVLERIKVSKSGLIFKKTVLTLELPATVRDHTKRAWLNQAFGPIGLEMLAGALSLSVEAMIAAAEKQNDLLLAFFLMATQDGRLDVVEMVTDGHLPDAWALVDATDDEALADYNQDMRRAWVAHVFRPDRWGSDTTPWVIR</sequence>
<dbReference type="AlphaFoldDB" id="B9TJ45"/>